<evidence type="ECO:0000313" key="3">
    <source>
        <dbReference type="Proteomes" id="UP001222325"/>
    </source>
</evidence>
<reference evidence="2" key="1">
    <citation type="submission" date="2023-03" db="EMBL/GenBank/DDBJ databases">
        <title>Massive genome expansion in bonnet fungi (Mycena s.s.) driven by repeated elements and novel gene families across ecological guilds.</title>
        <authorList>
            <consortium name="Lawrence Berkeley National Laboratory"/>
            <person name="Harder C.B."/>
            <person name="Miyauchi S."/>
            <person name="Viragh M."/>
            <person name="Kuo A."/>
            <person name="Thoen E."/>
            <person name="Andreopoulos B."/>
            <person name="Lu D."/>
            <person name="Skrede I."/>
            <person name="Drula E."/>
            <person name="Henrissat B."/>
            <person name="Morin E."/>
            <person name="Kohler A."/>
            <person name="Barry K."/>
            <person name="LaButti K."/>
            <person name="Morin E."/>
            <person name="Salamov A."/>
            <person name="Lipzen A."/>
            <person name="Mereny Z."/>
            <person name="Hegedus B."/>
            <person name="Baldrian P."/>
            <person name="Stursova M."/>
            <person name="Weitz H."/>
            <person name="Taylor A."/>
            <person name="Grigoriev I.V."/>
            <person name="Nagy L.G."/>
            <person name="Martin F."/>
            <person name="Kauserud H."/>
        </authorList>
    </citation>
    <scope>NUCLEOTIDE SEQUENCE</scope>
    <source>
        <strain evidence="2">CBHHK173m</strain>
    </source>
</reference>
<protein>
    <submittedName>
        <fullName evidence="2">Uncharacterized protein</fullName>
    </submittedName>
</protein>
<name>A0AAD6TT15_9AGAR</name>
<keyword evidence="3" id="KW-1185">Reference proteome</keyword>
<evidence type="ECO:0000256" key="1">
    <source>
        <dbReference type="SAM" id="MobiDB-lite"/>
    </source>
</evidence>
<proteinExistence type="predicted"/>
<gene>
    <name evidence="2" type="ORF">B0H15DRAFT_955129</name>
</gene>
<dbReference type="AlphaFoldDB" id="A0AAD6TT15"/>
<feature type="region of interest" description="Disordered" evidence="1">
    <location>
        <begin position="1"/>
        <end position="48"/>
    </location>
</feature>
<sequence length="559" mass="60110">MSPFGDSSPRACRPPLPAAAHVSRASLPPRRPCARPPPSPSSPSCSSFPSCTAFANQADASARLQDTGTRSPVRAGPMRLPELALAVPSCKPTQALQLSSERSSRLVLSSPRTQPALVILAGLTAPSPHSQAPLPLSRPTFSLPSRLPLYGIRSGDPDVAHGVPVASPTPSSFAIPATYIALYAGEPKTPPCRLRPTQPARFARGASLPARVAPAGSPSRFPADSSPSALVPLAPAKQPAATSQVRRAGISACDRRLVGLAHGVTVSVSTPRDVQPPRAHRHIAASPAPTPPSACTGLFPSIRTDAPQTRRLPTPSTTWQQRPRRPCLVLALTLSQRWRPGPWNRVDGTEAAMVASHDARSIKTPPHCTLLPRFRSRKLQRSPSFRCHASTWLVIMLPATSRPRIRPRQAPRPALRVRHCTRPYAPRRTHAPLIAGHVNVGRQSRVLATETPRRAMHAILALHREHRLPPLPVLELPADADRARHPRASLPPRRCRARGPCFPSSGPAARSPHDHCLLELAIAALAPPFARGLLRGYDMDDIHDPPLRLNSSAFPPIAR</sequence>
<feature type="compositionally biased region" description="Pro residues" evidence="1">
    <location>
        <begin position="29"/>
        <end position="41"/>
    </location>
</feature>
<evidence type="ECO:0000313" key="2">
    <source>
        <dbReference type="EMBL" id="KAJ7077251.1"/>
    </source>
</evidence>
<dbReference type="Proteomes" id="UP001222325">
    <property type="component" value="Unassembled WGS sequence"/>
</dbReference>
<accession>A0AAD6TT15</accession>
<comment type="caution">
    <text evidence="2">The sequence shown here is derived from an EMBL/GenBank/DDBJ whole genome shotgun (WGS) entry which is preliminary data.</text>
</comment>
<organism evidence="2 3">
    <name type="scientific">Mycena belliarum</name>
    <dbReference type="NCBI Taxonomy" id="1033014"/>
    <lineage>
        <taxon>Eukaryota</taxon>
        <taxon>Fungi</taxon>
        <taxon>Dikarya</taxon>
        <taxon>Basidiomycota</taxon>
        <taxon>Agaricomycotina</taxon>
        <taxon>Agaricomycetes</taxon>
        <taxon>Agaricomycetidae</taxon>
        <taxon>Agaricales</taxon>
        <taxon>Marasmiineae</taxon>
        <taxon>Mycenaceae</taxon>
        <taxon>Mycena</taxon>
    </lineage>
</organism>
<feature type="compositionally biased region" description="Low complexity" evidence="1">
    <location>
        <begin position="18"/>
        <end position="28"/>
    </location>
</feature>
<dbReference type="EMBL" id="JARJCN010000074">
    <property type="protein sequence ID" value="KAJ7077251.1"/>
    <property type="molecule type" value="Genomic_DNA"/>
</dbReference>